<reference evidence="1" key="1">
    <citation type="submission" date="2021-01" db="EMBL/GenBank/DDBJ databases">
        <authorList>
            <person name="Sun Q."/>
        </authorList>
    </citation>
    <scope>NUCLEOTIDE SEQUENCE</scope>
    <source>
        <strain evidence="1">YIM B02566</strain>
    </source>
</reference>
<dbReference type="EMBL" id="JAENHL010000008">
    <property type="protein sequence ID" value="MBK1870029.1"/>
    <property type="molecule type" value="Genomic_DNA"/>
</dbReference>
<gene>
    <name evidence="1" type="ORF">JHL16_26930</name>
</gene>
<protein>
    <submittedName>
        <fullName evidence="1">ABC transporter substrate-binding protein</fullName>
    </submittedName>
</protein>
<comment type="caution">
    <text evidence="1">The sequence shown here is derived from an EMBL/GenBank/DDBJ whole genome shotgun (WGS) entry which is preliminary data.</text>
</comment>
<organism evidence="1 2">
    <name type="scientific">Taklimakanibacter albus</name>
    <dbReference type="NCBI Taxonomy" id="2800327"/>
    <lineage>
        <taxon>Bacteria</taxon>
        <taxon>Pseudomonadati</taxon>
        <taxon>Pseudomonadota</taxon>
        <taxon>Alphaproteobacteria</taxon>
        <taxon>Hyphomicrobiales</taxon>
        <taxon>Aestuariivirgaceae</taxon>
        <taxon>Taklimakanibacter</taxon>
    </lineage>
</organism>
<dbReference type="Proteomes" id="UP000616151">
    <property type="component" value="Unassembled WGS sequence"/>
</dbReference>
<sequence>MKNPLTGHARIFAAPMLAAILAATSLAGTALAQSALVVALPGDPPVINSGVTTDISSSNLSGQVYNTLVRLDPKGQVIPALAQSWDISADGLTYTFKLYSGVKWHDGKPFSAADVAWSLWNVNKKYNGPASGLLEAVEKIEAIDDLTVAFKLKYPYPPLLRGLAYFNSSTILPKHIFDNGQDPRENPANLKPIGTGPFVFKEYSKGSHVIFERNPDYHLKDLPNVDRLVFQIIPNEAARGLALQKGDVDFIPYYAIPLGEVEALRADPKVAVTFAKRMIAGEFMAFLNTRQGPLAKKEVRQALYYAMNREELLAKAGFGYGKVSAGPISSEQPIFYTDQVKQYGFDPAKAETMLDAAGYPRGADGKRFKLRVSFDLKEGPMNDTARLMRVQFAAVGVDLDIQGMDSGAWRNSAFQQWDFDITMGSFSTGPDPAVGVERLYTCRNIEKLMARNASGYCNPALDEIFAQAGREQDEAKRVALYHQVQNILAEDAPHWWLWDRYYPIAFNAELDGILDDLTGYGAFDVVKWKN</sequence>
<name>A0ACC5RBJ9_9HYPH</name>
<accession>A0ACC5RBJ9</accession>
<evidence type="ECO:0000313" key="2">
    <source>
        <dbReference type="Proteomes" id="UP000616151"/>
    </source>
</evidence>
<keyword evidence="2" id="KW-1185">Reference proteome</keyword>
<proteinExistence type="predicted"/>
<evidence type="ECO:0000313" key="1">
    <source>
        <dbReference type="EMBL" id="MBK1870029.1"/>
    </source>
</evidence>